<dbReference type="Proteomes" id="UP000188605">
    <property type="component" value="Unassembled WGS sequence"/>
</dbReference>
<reference evidence="1" key="1">
    <citation type="submission" date="2016-08" db="EMBL/GenBank/DDBJ databases">
        <authorList>
            <person name="Ngugi D.K."/>
            <person name="Miyake S."/>
            <person name="Stingl U."/>
        </authorList>
    </citation>
    <scope>NUCLEOTIDE SEQUENCE</scope>
    <source>
        <strain evidence="1">SCG-B11WGA-EpuloA1</strain>
    </source>
</reference>
<evidence type="ECO:0000313" key="1">
    <source>
        <dbReference type="EMBL" id="ONI42266.1"/>
    </source>
</evidence>
<evidence type="ECO:0000313" key="2">
    <source>
        <dbReference type="Proteomes" id="UP000188605"/>
    </source>
</evidence>
<protein>
    <submittedName>
        <fullName evidence="1">Ribosome-binding factor A</fullName>
    </submittedName>
</protein>
<comment type="caution">
    <text evidence="1">The sequence shown here is derived from an EMBL/GenBank/DDBJ whole genome shotgun (WGS) entry which is preliminary data.</text>
</comment>
<dbReference type="EMBL" id="LJDB01000016">
    <property type="protein sequence ID" value="ONI42266.1"/>
    <property type="molecule type" value="Genomic_DNA"/>
</dbReference>
<keyword evidence="2" id="KW-1185">Reference proteome</keyword>
<organism evidence="1 2">
    <name type="scientific">Candidatus Epulonipiscium fishelsonii</name>
    <dbReference type="NCBI Taxonomy" id="77094"/>
    <lineage>
        <taxon>Bacteria</taxon>
        <taxon>Bacillati</taxon>
        <taxon>Bacillota</taxon>
        <taxon>Clostridia</taxon>
        <taxon>Lachnospirales</taxon>
        <taxon>Lachnospiraceae</taxon>
        <taxon>Candidatus Epulonipiscium</taxon>
    </lineage>
</organism>
<gene>
    <name evidence="1" type="ORF">AN396_02095</name>
</gene>
<name>A0ACC8XG19_9FIRM</name>
<accession>A0ACC8XG19</accession>
<sequence length="120" mass="13972">MANQRMIRINEEIRKELADLIREEIKDPRVNDAMVSVTTVETTNDLKHAKVFISVLQDDKKDDALEGLQASSKFIRKEIARRINLRNTPEFTFKLDTSIEYGMKMSRVIEEVMKEANDNE</sequence>
<proteinExistence type="predicted"/>